<dbReference type="AlphaFoldDB" id="A0A4Q2D5T7"/>
<gene>
    <name evidence="3" type="ORF">EST38_g12319</name>
</gene>
<evidence type="ECO:0000256" key="1">
    <source>
        <dbReference type="ARBA" id="ARBA00022737"/>
    </source>
</evidence>
<dbReference type="InterPro" id="IPR011989">
    <property type="entry name" value="ARM-like"/>
</dbReference>
<evidence type="ECO:0000313" key="3">
    <source>
        <dbReference type="EMBL" id="RXW13535.1"/>
    </source>
</evidence>
<accession>A0A4Q2D5T7</accession>
<evidence type="ECO:0000313" key="4">
    <source>
        <dbReference type="Proteomes" id="UP000290288"/>
    </source>
</evidence>
<keyword evidence="4" id="KW-1185">Reference proteome</keyword>
<dbReference type="SUPFAM" id="SSF48371">
    <property type="entry name" value="ARM repeat"/>
    <property type="match status" value="1"/>
</dbReference>
<dbReference type="InterPro" id="IPR016024">
    <property type="entry name" value="ARM-type_fold"/>
</dbReference>
<dbReference type="PANTHER" id="PTHR12696">
    <property type="entry name" value="TIP120"/>
    <property type="match status" value="1"/>
</dbReference>
<dbReference type="InterPro" id="IPR039852">
    <property type="entry name" value="CAND1/CAND2"/>
</dbReference>
<dbReference type="Gene3D" id="1.25.10.10">
    <property type="entry name" value="Leucine-rich Repeat Variant"/>
    <property type="match status" value="1"/>
</dbReference>
<keyword evidence="1" id="KW-0677">Repeat</keyword>
<dbReference type="EMBL" id="SDEE01000888">
    <property type="protein sequence ID" value="RXW13535.1"/>
    <property type="molecule type" value="Genomic_DNA"/>
</dbReference>
<name>A0A4Q2D5T7_9AGAR</name>
<dbReference type="STRING" id="2316362.A0A4Q2D5T7"/>
<comment type="caution">
    <text evidence="3">The sequence shown here is derived from an EMBL/GenBank/DDBJ whole genome shotgun (WGS) entry which is preliminary data.</text>
</comment>
<dbReference type="GO" id="GO:0010265">
    <property type="term" value="P:SCF complex assembly"/>
    <property type="evidence" value="ECO:0007669"/>
    <property type="project" value="InterPro"/>
</dbReference>
<sequence>MVIASEKAPKTKNSPASVARCIAQVVKNSQGVAAGVIAECSKNIKPSSKAKPSLVILSLLIFRELGRLIDMSNQKEVFNNSIEHFAFDQEEIRSAAAFAAGNIAIGNLQQFLPVIVKMVETDLKRGSSCCMPPRRSVQFQERSGAMIP</sequence>
<organism evidence="3 4">
    <name type="scientific">Candolleomyces aberdarensis</name>
    <dbReference type="NCBI Taxonomy" id="2316362"/>
    <lineage>
        <taxon>Eukaryota</taxon>
        <taxon>Fungi</taxon>
        <taxon>Dikarya</taxon>
        <taxon>Basidiomycota</taxon>
        <taxon>Agaricomycotina</taxon>
        <taxon>Agaricomycetes</taxon>
        <taxon>Agaricomycetidae</taxon>
        <taxon>Agaricales</taxon>
        <taxon>Agaricineae</taxon>
        <taxon>Psathyrellaceae</taxon>
        <taxon>Candolleomyces</taxon>
    </lineage>
</organism>
<proteinExistence type="predicted"/>
<reference evidence="3 4" key="1">
    <citation type="submission" date="2019-01" db="EMBL/GenBank/DDBJ databases">
        <title>Draft genome sequence of Psathyrella aberdarensis IHI B618.</title>
        <authorList>
            <person name="Buettner E."/>
            <person name="Kellner H."/>
        </authorList>
    </citation>
    <scope>NUCLEOTIDE SEQUENCE [LARGE SCALE GENOMIC DNA]</scope>
    <source>
        <strain evidence="3 4">IHI B618</strain>
    </source>
</reference>
<keyword evidence="2" id="KW-0833">Ubl conjugation pathway</keyword>
<dbReference type="Proteomes" id="UP000290288">
    <property type="component" value="Unassembled WGS sequence"/>
</dbReference>
<evidence type="ECO:0000256" key="2">
    <source>
        <dbReference type="ARBA" id="ARBA00022786"/>
    </source>
</evidence>
<protein>
    <submittedName>
        <fullName evidence="3">Uncharacterized protein</fullName>
    </submittedName>
</protein>